<name>A0A381RK81_9ZZZZ</name>
<evidence type="ECO:0000259" key="1">
    <source>
        <dbReference type="Pfam" id="PF01370"/>
    </source>
</evidence>
<dbReference type="Gene3D" id="3.40.50.720">
    <property type="entry name" value="NAD(P)-binding Rossmann-like Domain"/>
    <property type="match status" value="1"/>
</dbReference>
<reference evidence="2" key="1">
    <citation type="submission" date="2018-05" db="EMBL/GenBank/DDBJ databases">
        <authorList>
            <person name="Lanie J.A."/>
            <person name="Ng W.-L."/>
            <person name="Kazmierczak K.M."/>
            <person name="Andrzejewski T.M."/>
            <person name="Davidsen T.M."/>
            <person name="Wayne K.J."/>
            <person name="Tettelin H."/>
            <person name="Glass J.I."/>
            <person name="Rusch D."/>
            <person name="Podicherti R."/>
            <person name="Tsui H.-C.T."/>
            <person name="Winkler M.E."/>
        </authorList>
    </citation>
    <scope>NUCLEOTIDE SEQUENCE</scope>
</reference>
<dbReference type="EMBL" id="UINC01002043">
    <property type="protein sequence ID" value="SUZ92242.1"/>
    <property type="molecule type" value="Genomic_DNA"/>
</dbReference>
<dbReference type="PANTHER" id="PTHR43245">
    <property type="entry name" value="BIFUNCTIONAL POLYMYXIN RESISTANCE PROTEIN ARNA"/>
    <property type="match status" value="1"/>
</dbReference>
<feature type="non-terminal residue" evidence="2">
    <location>
        <position position="1"/>
    </location>
</feature>
<gene>
    <name evidence="2" type="ORF">METZ01_LOCUS45096</name>
</gene>
<dbReference type="InterPro" id="IPR050177">
    <property type="entry name" value="Lipid_A_modif_metabolic_enz"/>
</dbReference>
<protein>
    <recommendedName>
        <fullName evidence="1">NAD-dependent epimerase/dehydratase domain-containing protein</fullName>
    </recommendedName>
</protein>
<sequence length="305" mass="32419">VLSDRKILVTGLTGQIGFPVARFLAADNEVWGLARFSAEDSQKRVEAIGVTPHVADLATGEYGDLPDDFTHLVHFAAFQGPEADFDRAIRHNAEATGLIMAHCRRAESVLVASTNSVYRPHPDPWHTYAEGDPLGDPVAPHSPTYGISKTGQEAVARTMARVLGLPTTIARINASYGANGGLPAYHCDWVAAGRPIRLRAPAPSPYSPIHTDDMATQVAPLLDGASVPATIVNWCGDEVVAAEDWCALFGECLGVEPALVYDEVPGSQPGSAADPARRLSLTGPCTVGWRDGMAALVDQRADGHR</sequence>
<dbReference type="AlphaFoldDB" id="A0A381RK81"/>
<dbReference type="InterPro" id="IPR001509">
    <property type="entry name" value="Epimerase_deHydtase"/>
</dbReference>
<proteinExistence type="predicted"/>
<organism evidence="2">
    <name type="scientific">marine metagenome</name>
    <dbReference type="NCBI Taxonomy" id="408172"/>
    <lineage>
        <taxon>unclassified sequences</taxon>
        <taxon>metagenomes</taxon>
        <taxon>ecological metagenomes</taxon>
    </lineage>
</organism>
<dbReference type="InterPro" id="IPR036291">
    <property type="entry name" value="NAD(P)-bd_dom_sf"/>
</dbReference>
<dbReference type="SUPFAM" id="SSF51735">
    <property type="entry name" value="NAD(P)-binding Rossmann-fold domains"/>
    <property type="match status" value="1"/>
</dbReference>
<feature type="domain" description="NAD-dependent epimerase/dehydratase" evidence="1">
    <location>
        <begin position="7"/>
        <end position="179"/>
    </location>
</feature>
<dbReference type="Pfam" id="PF01370">
    <property type="entry name" value="Epimerase"/>
    <property type="match status" value="1"/>
</dbReference>
<accession>A0A381RK81</accession>
<dbReference type="PANTHER" id="PTHR43245:SF55">
    <property type="entry name" value="NAD(P)-BINDING DOMAIN-CONTAINING PROTEIN"/>
    <property type="match status" value="1"/>
</dbReference>
<evidence type="ECO:0000313" key="2">
    <source>
        <dbReference type="EMBL" id="SUZ92242.1"/>
    </source>
</evidence>